<dbReference type="SUPFAM" id="SSF100939">
    <property type="entry name" value="SPOC domain-like"/>
    <property type="match status" value="1"/>
</dbReference>
<feature type="domain" description="Ku" evidence="3">
    <location>
        <begin position="52"/>
        <end position="179"/>
    </location>
</feature>
<proteinExistence type="inferred from homology"/>
<evidence type="ECO:0000259" key="3">
    <source>
        <dbReference type="SMART" id="SM00559"/>
    </source>
</evidence>
<comment type="function">
    <text evidence="2">With LigD forms a non-homologous end joining (NHEJ) DNA repair enzyme, which repairs dsDNA breaks with reduced fidelity. Binds linear dsDNA with 5'- and 3'- overhangs but not closed circular dsDNA nor ssDNA. Recruits and stimulates the ligase activity of LigD.</text>
</comment>
<evidence type="ECO:0000256" key="1">
    <source>
        <dbReference type="ARBA" id="ARBA00023125"/>
    </source>
</evidence>
<reference evidence="5" key="1">
    <citation type="journal article" date="2019" name="Int. J. Syst. Evol. Microbiol.">
        <title>The Global Catalogue of Microorganisms (GCM) 10K type strain sequencing project: providing services to taxonomists for standard genome sequencing and annotation.</title>
        <authorList>
            <consortium name="The Broad Institute Genomics Platform"/>
            <consortium name="The Broad Institute Genome Sequencing Center for Infectious Disease"/>
            <person name="Wu L."/>
            <person name="Ma J."/>
        </authorList>
    </citation>
    <scope>NUCLEOTIDE SEQUENCE [LARGE SCALE GENOMIC DNA]</scope>
    <source>
        <strain evidence="5">JCM 17664</strain>
    </source>
</reference>
<dbReference type="Gene3D" id="2.40.290.10">
    <property type="match status" value="1"/>
</dbReference>
<accession>A0ABP8FYS8</accession>
<dbReference type="InterPro" id="IPR009187">
    <property type="entry name" value="Prok_Ku"/>
</dbReference>
<comment type="similarity">
    <text evidence="2">Belongs to the prokaryotic Ku family.</text>
</comment>
<dbReference type="InterPro" id="IPR006164">
    <property type="entry name" value="DNA_bd_Ku70/Ku80"/>
</dbReference>
<keyword evidence="2" id="KW-0233">DNA recombination</keyword>
<dbReference type="Pfam" id="PF02735">
    <property type="entry name" value="Ku"/>
    <property type="match status" value="1"/>
</dbReference>
<keyword evidence="2" id="KW-0234">DNA repair</keyword>
<dbReference type="EMBL" id="BAABFN010000005">
    <property type="protein sequence ID" value="GAA4313772.1"/>
    <property type="molecule type" value="Genomic_DNA"/>
</dbReference>
<dbReference type="PIRSF" id="PIRSF006493">
    <property type="entry name" value="Prok_Ku"/>
    <property type="match status" value="1"/>
</dbReference>
<dbReference type="Proteomes" id="UP001501207">
    <property type="component" value="Unassembled WGS sequence"/>
</dbReference>
<organism evidence="4 5">
    <name type="scientific">Compostibacter hankyongensis</name>
    <dbReference type="NCBI Taxonomy" id="1007089"/>
    <lineage>
        <taxon>Bacteria</taxon>
        <taxon>Pseudomonadati</taxon>
        <taxon>Bacteroidota</taxon>
        <taxon>Chitinophagia</taxon>
        <taxon>Chitinophagales</taxon>
        <taxon>Chitinophagaceae</taxon>
        <taxon>Compostibacter</taxon>
    </lineage>
</organism>
<dbReference type="RefSeq" id="WP_344979660.1">
    <property type="nucleotide sequence ID" value="NZ_BAABFN010000005.1"/>
</dbReference>
<gene>
    <name evidence="2" type="primary">ku</name>
    <name evidence="4" type="ORF">GCM10023143_24250</name>
</gene>
<comment type="subunit">
    <text evidence="2">Homodimer. Interacts with LigD.</text>
</comment>
<dbReference type="PANTHER" id="PTHR41251:SF1">
    <property type="entry name" value="NON-HOMOLOGOUS END JOINING PROTEIN KU"/>
    <property type="match status" value="1"/>
</dbReference>
<evidence type="ECO:0000256" key="2">
    <source>
        <dbReference type="HAMAP-Rule" id="MF_01875"/>
    </source>
</evidence>
<dbReference type="PANTHER" id="PTHR41251">
    <property type="entry name" value="NON-HOMOLOGOUS END JOINING PROTEIN KU"/>
    <property type="match status" value="1"/>
</dbReference>
<keyword evidence="5" id="KW-1185">Reference proteome</keyword>
<evidence type="ECO:0000313" key="5">
    <source>
        <dbReference type="Proteomes" id="UP001501207"/>
    </source>
</evidence>
<keyword evidence="1 2" id="KW-0238">DNA-binding</keyword>
<sequence>MKSIWTGDIGFGLVSIPVKLYSATQGSELDFDLLDKSDHARIRYMRVNEDTGKEVEWEDIVRAYDLNGKYIVLTPKDFENASPEKTKRIEIMEFVDESEIDSIYYETPYYVEPEKKGQKPYLLLREALRKTKKAGLGTYVLRNREHLCVIKVVNDLIVLNRIRFEEEIRNPEEVNAPVAKKINPGELKMAVTLIEQMTGDFKIGNYKDTYSAELLKVIKAKARGKKTTAPKLKVVHKRTDNLMEQLKASLGKKRRKTS</sequence>
<dbReference type="NCBIfam" id="TIGR02772">
    <property type="entry name" value="Ku_bact"/>
    <property type="match status" value="1"/>
</dbReference>
<keyword evidence="2" id="KW-0227">DNA damage</keyword>
<name>A0ABP8FYS8_9BACT</name>
<comment type="caution">
    <text evidence="4">The sequence shown here is derived from an EMBL/GenBank/DDBJ whole genome shotgun (WGS) entry which is preliminary data.</text>
</comment>
<dbReference type="CDD" id="cd00789">
    <property type="entry name" value="KU_like"/>
    <property type="match status" value="1"/>
</dbReference>
<dbReference type="InterPro" id="IPR016194">
    <property type="entry name" value="SPOC-like_C_dom_sf"/>
</dbReference>
<protein>
    <recommendedName>
        <fullName evidence="2">Non-homologous end joining protein Ku</fullName>
    </recommendedName>
</protein>
<dbReference type="SMART" id="SM00559">
    <property type="entry name" value="Ku78"/>
    <property type="match status" value="1"/>
</dbReference>
<dbReference type="HAMAP" id="MF_01875">
    <property type="entry name" value="Prokaryotic_Ku"/>
    <property type="match status" value="1"/>
</dbReference>
<evidence type="ECO:0000313" key="4">
    <source>
        <dbReference type="EMBL" id="GAA4313772.1"/>
    </source>
</evidence>